<reference evidence="1 2" key="1">
    <citation type="journal article" date="2018" name="Sci. Rep.">
        <title>Genomic signatures of local adaptation to the degree of environmental predictability in rotifers.</title>
        <authorList>
            <person name="Franch-Gras L."/>
            <person name="Hahn C."/>
            <person name="Garcia-Roger E.M."/>
            <person name="Carmona M.J."/>
            <person name="Serra M."/>
            <person name="Gomez A."/>
        </authorList>
    </citation>
    <scope>NUCLEOTIDE SEQUENCE [LARGE SCALE GENOMIC DNA]</scope>
    <source>
        <strain evidence="1">HYR1</strain>
    </source>
</reference>
<name>A0A3M7QUJ4_BRAPC</name>
<dbReference type="Proteomes" id="UP000276133">
    <property type="component" value="Unassembled WGS sequence"/>
</dbReference>
<organism evidence="1 2">
    <name type="scientific">Brachionus plicatilis</name>
    <name type="common">Marine rotifer</name>
    <name type="synonym">Brachionus muelleri</name>
    <dbReference type="NCBI Taxonomy" id="10195"/>
    <lineage>
        <taxon>Eukaryota</taxon>
        <taxon>Metazoa</taxon>
        <taxon>Spiralia</taxon>
        <taxon>Gnathifera</taxon>
        <taxon>Rotifera</taxon>
        <taxon>Eurotatoria</taxon>
        <taxon>Monogononta</taxon>
        <taxon>Pseudotrocha</taxon>
        <taxon>Ploima</taxon>
        <taxon>Brachionidae</taxon>
        <taxon>Brachionus</taxon>
    </lineage>
</organism>
<evidence type="ECO:0000313" key="1">
    <source>
        <dbReference type="EMBL" id="RNA15026.1"/>
    </source>
</evidence>
<sequence>MAKLLGLVKRFERLGATVIDCGRMLCLGKGGKRADSCCNELENVLNNLAILFLGLGACLTEHIILDPFGSVSSIFLFSLTVSKQDKSMDPSDSTSLFVSKCSPSSLVLSSSDPSESMSS</sequence>
<comment type="caution">
    <text evidence="1">The sequence shown here is derived from an EMBL/GenBank/DDBJ whole genome shotgun (WGS) entry which is preliminary data.</text>
</comment>
<protein>
    <submittedName>
        <fullName evidence="1">Uncharacterized protein</fullName>
    </submittedName>
</protein>
<proteinExistence type="predicted"/>
<accession>A0A3M7QUJ4</accession>
<dbReference type="AlphaFoldDB" id="A0A3M7QUJ4"/>
<keyword evidence="2" id="KW-1185">Reference proteome</keyword>
<evidence type="ECO:0000313" key="2">
    <source>
        <dbReference type="Proteomes" id="UP000276133"/>
    </source>
</evidence>
<dbReference type="EMBL" id="REGN01005056">
    <property type="protein sequence ID" value="RNA15026.1"/>
    <property type="molecule type" value="Genomic_DNA"/>
</dbReference>
<gene>
    <name evidence="1" type="ORF">BpHYR1_035879</name>
</gene>